<feature type="region of interest" description="Disordered" evidence="1">
    <location>
        <begin position="64"/>
        <end position="88"/>
    </location>
</feature>
<proteinExistence type="predicted"/>
<dbReference type="EMBL" id="BART01010361">
    <property type="protein sequence ID" value="GAG88251.1"/>
    <property type="molecule type" value="Genomic_DNA"/>
</dbReference>
<accession>X1CVM9</accession>
<feature type="compositionally biased region" description="Basic and acidic residues" evidence="1">
    <location>
        <begin position="64"/>
        <end position="87"/>
    </location>
</feature>
<comment type="caution">
    <text evidence="2">The sequence shown here is derived from an EMBL/GenBank/DDBJ whole genome shotgun (WGS) entry which is preliminary data.</text>
</comment>
<dbReference type="AlphaFoldDB" id="X1CVM9"/>
<organism evidence="2">
    <name type="scientific">marine sediment metagenome</name>
    <dbReference type="NCBI Taxonomy" id="412755"/>
    <lineage>
        <taxon>unclassified sequences</taxon>
        <taxon>metagenomes</taxon>
        <taxon>ecological metagenomes</taxon>
    </lineage>
</organism>
<evidence type="ECO:0000313" key="2">
    <source>
        <dbReference type="EMBL" id="GAG88251.1"/>
    </source>
</evidence>
<gene>
    <name evidence="2" type="ORF">S01H4_22566</name>
</gene>
<reference evidence="2" key="1">
    <citation type="journal article" date="2014" name="Front. Microbiol.">
        <title>High frequency of phylogenetically diverse reductive dehalogenase-homologous genes in deep subseafloor sedimentary metagenomes.</title>
        <authorList>
            <person name="Kawai M."/>
            <person name="Futagami T."/>
            <person name="Toyoda A."/>
            <person name="Takaki Y."/>
            <person name="Nishi S."/>
            <person name="Hori S."/>
            <person name="Arai W."/>
            <person name="Tsubouchi T."/>
            <person name="Morono Y."/>
            <person name="Uchiyama I."/>
            <person name="Ito T."/>
            <person name="Fujiyama A."/>
            <person name="Inagaki F."/>
            <person name="Takami H."/>
        </authorList>
    </citation>
    <scope>NUCLEOTIDE SEQUENCE</scope>
    <source>
        <strain evidence="2">Expedition CK06-06</strain>
    </source>
</reference>
<evidence type="ECO:0000256" key="1">
    <source>
        <dbReference type="SAM" id="MobiDB-lite"/>
    </source>
</evidence>
<protein>
    <submittedName>
        <fullName evidence="2">Uncharacterized protein</fullName>
    </submittedName>
</protein>
<name>X1CVM9_9ZZZZ</name>
<sequence length="106" mass="11528">MEPLLLSIYSSSEAISISRAPTFKELHIFEEGGLGTAQELPKEEAAPVAEEIVSELSKELEKKEVVTPVEKPPESVKETVEKKEKPTATETLAEISLANSGNCRGF</sequence>